<proteinExistence type="predicted"/>
<gene>
    <name evidence="1" type="ORF">SAMN06265784_104174</name>
</gene>
<reference evidence="2" key="1">
    <citation type="submission" date="2017-04" db="EMBL/GenBank/DDBJ databases">
        <authorList>
            <person name="Varghese N."/>
            <person name="Submissions S."/>
        </authorList>
    </citation>
    <scope>NUCLEOTIDE SEQUENCE [LARGE SCALE GENOMIC DNA]</scope>
    <source>
        <strain evidence="2">LMG 29540</strain>
    </source>
</reference>
<dbReference type="STRING" id="1515439.SAMN06265784_104174"/>
<name>A0A1X7KPV7_9BURK</name>
<dbReference type="EMBL" id="FXAT01000004">
    <property type="protein sequence ID" value="SMG43586.1"/>
    <property type="molecule type" value="Genomic_DNA"/>
</dbReference>
<dbReference type="Proteomes" id="UP000193228">
    <property type="component" value="Unassembled WGS sequence"/>
</dbReference>
<protein>
    <submittedName>
        <fullName evidence="1">Uncharacterized protein</fullName>
    </submittedName>
</protein>
<keyword evidence="2" id="KW-1185">Reference proteome</keyword>
<dbReference type="RefSeq" id="WP_085483858.1">
    <property type="nucleotide sequence ID" value="NZ_FXAT01000004.1"/>
</dbReference>
<evidence type="ECO:0000313" key="2">
    <source>
        <dbReference type="Proteomes" id="UP000193228"/>
    </source>
</evidence>
<dbReference type="OrthoDB" id="9915531at2"/>
<sequence length="86" mass="9500">MNKDQLNSVVSFHAVEAAFAAVSAVQTMPKAKQVVGVAVLFSVLCEELKLDPSELINKAQRISKDADGFFTREMKALRDYVQGELR</sequence>
<evidence type="ECO:0000313" key="1">
    <source>
        <dbReference type="EMBL" id="SMG43586.1"/>
    </source>
</evidence>
<dbReference type="AlphaFoldDB" id="A0A1X7KPV7"/>
<organism evidence="1 2">
    <name type="scientific">Paraburkholderia susongensis</name>
    <dbReference type="NCBI Taxonomy" id="1515439"/>
    <lineage>
        <taxon>Bacteria</taxon>
        <taxon>Pseudomonadati</taxon>
        <taxon>Pseudomonadota</taxon>
        <taxon>Betaproteobacteria</taxon>
        <taxon>Burkholderiales</taxon>
        <taxon>Burkholderiaceae</taxon>
        <taxon>Paraburkholderia</taxon>
    </lineage>
</organism>
<accession>A0A1X7KPV7</accession>